<dbReference type="PANTHER" id="PTHR12966:SF0">
    <property type="entry name" value="NADH DEHYDROGENASE [UBIQUINONE] 1 ALPHA SUBCOMPLEX SUBUNIT 13"/>
    <property type="match status" value="1"/>
</dbReference>
<organism evidence="12 13">
    <name type="scientific">Ascoidea rubescens DSM 1968</name>
    <dbReference type="NCBI Taxonomy" id="1344418"/>
    <lineage>
        <taxon>Eukaryota</taxon>
        <taxon>Fungi</taxon>
        <taxon>Dikarya</taxon>
        <taxon>Ascomycota</taxon>
        <taxon>Saccharomycotina</taxon>
        <taxon>Saccharomycetes</taxon>
        <taxon>Ascoideaceae</taxon>
        <taxon>Ascoidea</taxon>
    </lineage>
</organism>
<keyword evidence="7 11" id="KW-0249">Electron transport</keyword>
<protein>
    <recommendedName>
        <fullName evidence="11">NADH dehydrogenase [ubiquinone] 1 alpha subcomplex subunit 13</fullName>
    </recommendedName>
</protein>
<comment type="function">
    <text evidence="11">Complex I functions in the transfer of electrons from NADH to the respiratory chain. Accessory subunit of the mitochondrial membrane respiratory chain NADH dehydrogenase (Complex I), that is believed not to be involved in catalysis.</text>
</comment>
<evidence type="ECO:0000256" key="10">
    <source>
        <dbReference type="ARBA" id="ARBA00023136"/>
    </source>
</evidence>
<dbReference type="GeneID" id="30964914"/>
<dbReference type="PANTHER" id="PTHR12966">
    <property type="entry name" value="NADH DEHYDROGENASE UBIQUINONE 1 ALPHA SUBCOMPLEX SUBUNIT 13"/>
    <property type="match status" value="1"/>
</dbReference>
<sequence>MPTVQDLPPVGGYDPIQWKRHLPSRGFRPKIYFLGLVLFMSYGFYKSCLAIRERNELKREKNWARIYLSPLLIAEHDRNLIRKHLADRSKESIIMKNITGWDVDENVYNDGRFRIPTYSFADYKDE</sequence>
<gene>
    <name evidence="12" type="ORF">ASCRUDRAFT_61376</name>
</gene>
<dbReference type="OrthoDB" id="3308at2759"/>
<evidence type="ECO:0000256" key="5">
    <source>
        <dbReference type="ARBA" id="ARBA00022692"/>
    </source>
</evidence>
<evidence type="ECO:0000256" key="3">
    <source>
        <dbReference type="ARBA" id="ARBA00022448"/>
    </source>
</evidence>
<keyword evidence="9 11" id="KW-0496">Mitochondrion</keyword>
<dbReference type="GO" id="GO:0005743">
    <property type="term" value="C:mitochondrial inner membrane"/>
    <property type="evidence" value="ECO:0007669"/>
    <property type="project" value="UniProtKB-SubCell"/>
</dbReference>
<keyword evidence="5 11" id="KW-0812">Transmembrane</keyword>
<keyword evidence="6 11" id="KW-0999">Mitochondrion inner membrane</keyword>
<feature type="transmembrane region" description="Helical" evidence="11">
    <location>
        <begin position="31"/>
        <end position="51"/>
    </location>
</feature>
<evidence type="ECO:0000313" key="12">
    <source>
        <dbReference type="EMBL" id="ODV59055.1"/>
    </source>
</evidence>
<dbReference type="InParanoid" id="A0A1D2VBR5"/>
<evidence type="ECO:0000256" key="8">
    <source>
        <dbReference type="ARBA" id="ARBA00022989"/>
    </source>
</evidence>
<dbReference type="AlphaFoldDB" id="A0A1D2VBR5"/>
<dbReference type="EMBL" id="KV454488">
    <property type="protein sequence ID" value="ODV59055.1"/>
    <property type="molecule type" value="Genomic_DNA"/>
</dbReference>
<comment type="similarity">
    <text evidence="2 11">Belongs to the complex I NDUFA13 subunit family.</text>
</comment>
<keyword evidence="3 11" id="KW-0813">Transport</keyword>
<dbReference type="InterPro" id="IPR009346">
    <property type="entry name" value="GRIM-19"/>
</dbReference>
<dbReference type="STRING" id="1344418.A0A1D2VBR5"/>
<name>A0A1D2VBR5_9ASCO</name>
<keyword evidence="13" id="KW-1185">Reference proteome</keyword>
<evidence type="ECO:0000256" key="2">
    <source>
        <dbReference type="ARBA" id="ARBA00007312"/>
    </source>
</evidence>
<evidence type="ECO:0000256" key="1">
    <source>
        <dbReference type="ARBA" id="ARBA00004298"/>
    </source>
</evidence>
<evidence type="ECO:0000256" key="4">
    <source>
        <dbReference type="ARBA" id="ARBA00022660"/>
    </source>
</evidence>
<dbReference type="RefSeq" id="XP_020045362.1">
    <property type="nucleotide sequence ID" value="XM_020191278.1"/>
</dbReference>
<dbReference type="Proteomes" id="UP000095038">
    <property type="component" value="Unassembled WGS sequence"/>
</dbReference>
<evidence type="ECO:0000256" key="6">
    <source>
        <dbReference type="ARBA" id="ARBA00022792"/>
    </source>
</evidence>
<comment type="subcellular location">
    <subcellularLocation>
        <location evidence="1 11">Mitochondrion inner membrane</location>
        <topology evidence="1 11">Single-pass membrane protein</topology>
        <orientation evidence="1 11">Matrix side</orientation>
    </subcellularLocation>
</comment>
<dbReference type="Pfam" id="PF06212">
    <property type="entry name" value="GRIM-19"/>
    <property type="match status" value="1"/>
</dbReference>
<evidence type="ECO:0000256" key="11">
    <source>
        <dbReference type="RuleBase" id="RU368034"/>
    </source>
</evidence>
<keyword evidence="10 11" id="KW-0472">Membrane</keyword>
<reference evidence="13" key="1">
    <citation type="submission" date="2016-05" db="EMBL/GenBank/DDBJ databases">
        <title>Comparative genomics of biotechnologically important yeasts.</title>
        <authorList>
            <consortium name="DOE Joint Genome Institute"/>
            <person name="Riley R."/>
            <person name="Haridas S."/>
            <person name="Wolfe K.H."/>
            <person name="Lopes M.R."/>
            <person name="Hittinger C.T."/>
            <person name="Goker M."/>
            <person name="Salamov A."/>
            <person name="Wisecaver J."/>
            <person name="Long T.M."/>
            <person name="Aerts A.L."/>
            <person name="Barry K."/>
            <person name="Choi C."/>
            <person name="Clum A."/>
            <person name="Coughlan A.Y."/>
            <person name="Deshpande S."/>
            <person name="Douglass A.P."/>
            <person name="Hanson S.J."/>
            <person name="Klenk H.-P."/>
            <person name="Labutti K."/>
            <person name="Lapidus A."/>
            <person name="Lindquist E."/>
            <person name="Lipzen A."/>
            <person name="Meier-Kolthoff J.P."/>
            <person name="Ohm R.A."/>
            <person name="Otillar R.P."/>
            <person name="Pangilinan J."/>
            <person name="Peng Y."/>
            <person name="Rokas A."/>
            <person name="Rosa C.A."/>
            <person name="Scheuner C."/>
            <person name="Sibirny A.A."/>
            <person name="Slot J.C."/>
            <person name="Stielow J.B."/>
            <person name="Sun H."/>
            <person name="Kurtzman C.P."/>
            <person name="Blackwell M."/>
            <person name="Grigoriev I.V."/>
            <person name="Jeffries T.W."/>
        </authorList>
    </citation>
    <scope>NUCLEOTIDE SEQUENCE [LARGE SCALE GENOMIC DNA]</scope>
    <source>
        <strain evidence="13">DSM 1968</strain>
    </source>
</reference>
<dbReference type="GO" id="GO:0045271">
    <property type="term" value="C:respiratory chain complex I"/>
    <property type="evidence" value="ECO:0007669"/>
    <property type="project" value="UniProtKB-UniRule"/>
</dbReference>
<keyword evidence="8 11" id="KW-1133">Transmembrane helix</keyword>
<accession>A0A1D2VBR5</accession>
<proteinExistence type="inferred from homology"/>
<evidence type="ECO:0000256" key="7">
    <source>
        <dbReference type="ARBA" id="ARBA00022982"/>
    </source>
</evidence>
<keyword evidence="4 11" id="KW-0679">Respiratory chain</keyword>
<evidence type="ECO:0000256" key="9">
    <source>
        <dbReference type="ARBA" id="ARBA00023128"/>
    </source>
</evidence>
<evidence type="ECO:0000313" key="13">
    <source>
        <dbReference type="Proteomes" id="UP000095038"/>
    </source>
</evidence>